<dbReference type="CDD" id="cd13585">
    <property type="entry name" value="PBP2_TMBP_like"/>
    <property type="match status" value="1"/>
</dbReference>
<dbReference type="AlphaFoldDB" id="A0AB39BI25"/>
<name>A0AB39BI25_9MICO</name>
<dbReference type="InterPro" id="IPR050490">
    <property type="entry name" value="Bact_solute-bd_prot1"/>
</dbReference>
<feature type="chain" id="PRO_5044350013" evidence="1">
    <location>
        <begin position="25"/>
        <end position="427"/>
    </location>
</feature>
<dbReference type="PANTHER" id="PTHR43649">
    <property type="entry name" value="ARABINOSE-BINDING PROTEIN-RELATED"/>
    <property type="match status" value="1"/>
</dbReference>
<protein>
    <submittedName>
        <fullName evidence="2">ABC transporter substrate-binding protein</fullName>
    </submittedName>
</protein>
<organism evidence="2">
    <name type="scientific">Herbiconiux sp. A18JL235</name>
    <dbReference type="NCBI Taxonomy" id="3152363"/>
    <lineage>
        <taxon>Bacteria</taxon>
        <taxon>Bacillati</taxon>
        <taxon>Actinomycetota</taxon>
        <taxon>Actinomycetes</taxon>
        <taxon>Micrococcales</taxon>
        <taxon>Microbacteriaceae</taxon>
        <taxon>Herbiconiux</taxon>
    </lineage>
</organism>
<reference evidence="2" key="1">
    <citation type="submission" date="2024-05" db="EMBL/GenBank/DDBJ databases">
        <title>Herbiconiux sp. A18JL235.</title>
        <authorList>
            <person name="Zhang G."/>
        </authorList>
    </citation>
    <scope>NUCLEOTIDE SEQUENCE</scope>
    <source>
        <strain evidence="2">A18JL235</strain>
    </source>
</reference>
<accession>A0AB39BI25</accession>
<sequence>MESKRVIAAAAVAALGITGFTACAPSTEQGGGQSIRFMNLFAGEEQRTIIDDLIVEFEQQNPGITVENVPVPGGQMDGTFRTQLAGGNPPDVFQAGRAIALQLNSDGAITPVDVEAMGYTSQDDVVDAYIPNAIEPYRAADGSYFGVPESFANYLAWVDTQAFSDAGLDVPTTWDEVCEAGPKLLKKDANGQITHVELTLPLASDVQYTFVDGFVRGFGGDLFSGDDLDQPNLTSDEVVEAYSTLQRLVYDCQAAVPTLNTSDSGDDRGAFVNGQAAMMLTGGTWMTGALKEPLVSPRVQAFPWPAGPAGSVSPGYGYGFVVPTASKNQDAAWKFVRFLSDAGVDYMELGQFNGRLDVAESPEAAARVVDWNETWLPSLDSAVMAAPYDSTEIADILSTAMSKILLEKADVRSTLDDAQSAVESALD</sequence>
<dbReference type="EMBL" id="CP162511">
    <property type="protein sequence ID" value="XDI05750.1"/>
    <property type="molecule type" value="Genomic_DNA"/>
</dbReference>
<proteinExistence type="predicted"/>
<dbReference type="Gene3D" id="3.40.190.10">
    <property type="entry name" value="Periplasmic binding protein-like II"/>
    <property type="match status" value="1"/>
</dbReference>
<gene>
    <name evidence="2" type="ORF">ABFY20_01275</name>
</gene>
<dbReference type="PROSITE" id="PS51257">
    <property type="entry name" value="PROKAR_LIPOPROTEIN"/>
    <property type="match status" value="1"/>
</dbReference>
<evidence type="ECO:0000313" key="2">
    <source>
        <dbReference type="EMBL" id="XDI05750.1"/>
    </source>
</evidence>
<dbReference type="Pfam" id="PF01547">
    <property type="entry name" value="SBP_bac_1"/>
    <property type="match status" value="1"/>
</dbReference>
<dbReference type="RefSeq" id="WP_368498138.1">
    <property type="nucleotide sequence ID" value="NZ_CP162511.1"/>
</dbReference>
<dbReference type="InterPro" id="IPR006059">
    <property type="entry name" value="SBP"/>
</dbReference>
<dbReference type="SUPFAM" id="SSF53850">
    <property type="entry name" value="Periplasmic binding protein-like II"/>
    <property type="match status" value="1"/>
</dbReference>
<feature type="signal peptide" evidence="1">
    <location>
        <begin position="1"/>
        <end position="24"/>
    </location>
</feature>
<keyword evidence="1" id="KW-0732">Signal</keyword>
<evidence type="ECO:0000256" key="1">
    <source>
        <dbReference type="SAM" id="SignalP"/>
    </source>
</evidence>